<dbReference type="Pfam" id="PF25792">
    <property type="entry name" value="BREX_BrxC_helical"/>
    <property type="match status" value="1"/>
</dbReference>
<feature type="non-terminal residue" evidence="4">
    <location>
        <position position="1"/>
    </location>
</feature>
<feature type="compositionally biased region" description="Low complexity" evidence="1">
    <location>
        <begin position="400"/>
        <end position="415"/>
    </location>
</feature>
<sequence length="470" mass="52158">RRRPRRNRHLLAMTQERVLTLVDKVYTNLPMLRQQSYSENDIAKVMKDDSGFFGAEGMSLTEPQQEILNYANSQGRIGGRVTAKSLIEHFGKKPFGWPVNAVLTNTAALVARSKLEAASDGVQLEGNDLVQGLRNSNLLSNIILTPQAEFQPSQIKKLREFYKEFFGSPLDGSDAKVIGAETAKAFEELTTALRTLLAEKPQFPFLEALQEVMPLLEQVNRKPATWYLTDLSPFEDKLLDANDDIITPIRSFMGGPQKAIYAEVSRFLIDQAHNFGFINAPEIETLTTALADPDFYRNKSKMDLKVLYLEIKNKLELAIIAERDSAKVVIEGLKYKLQTLPQIADLTFDQRSAIDHRLNAAQSDLAGASQIALIRSKSHDAEATLYPSLVETVIQQAHANTAPKPAPTPGAAEGPAPAPVKPAPQTVRRKDITPEFNKSILSHEQDVEAYLDTLRTAYLAAIHSGKEIIV</sequence>
<name>A0ABU0W2G1_9RHOB</name>
<dbReference type="InterPro" id="IPR058037">
    <property type="entry name" value="BREX_BrxC_helical"/>
</dbReference>
<evidence type="ECO:0000256" key="1">
    <source>
        <dbReference type="SAM" id="MobiDB-lite"/>
    </source>
</evidence>
<protein>
    <submittedName>
        <fullName evidence="4">BREX system P-loop protein BrxC</fullName>
    </submittedName>
</protein>
<feature type="region of interest" description="Disordered" evidence="1">
    <location>
        <begin position="400"/>
        <end position="429"/>
    </location>
</feature>
<feature type="domain" description="Probable ATP-binding protein BrxC winged helix-turn-helix" evidence="2">
    <location>
        <begin position="37"/>
        <end position="137"/>
    </location>
</feature>
<dbReference type="Pfam" id="PF25791">
    <property type="entry name" value="WHD_BREX_BrxC"/>
    <property type="match status" value="1"/>
</dbReference>
<dbReference type="EMBL" id="JAVDBT010000031">
    <property type="protein sequence ID" value="MDQ2068210.1"/>
    <property type="molecule type" value="Genomic_DNA"/>
</dbReference>
<evidence type="ECO:0000259" key="3">
    <source>
        <dbReference type="Pfam" id="PF25792"/>
    </source>
</evidence>
<dbReference type="Proteomes" id="UP001239680">
    <property type="component" value="Unassembled WGS sequence"/>
</dbReference>
<evidence type="ECO:0000259" key="2">
    <source>
        <dbReference type="Pfam" id="PF25791"/>
    </source>
</evidence>
<reference evidence="4 5" key="1">
    <citation type="submission" date="2023-08" db="EMBL/GenBank/DDBJ databases">
        <title>Characterization of two Paracoccaceae strains isolated from Phycosphere and proposal of Xinfangfangia lacusdiani sp. nov.</title>
        <authorList>
            <person name="Deng Y."/>
            <person name="Zhang Y.Q."/>
        </authorList>
    </citation>
    <scope>NUCLEOTIDE SEQUENCE [LARGE SCALE GENOMIC DNA]</scope>
    <source>
        <strain evidence="4 5">CPCC 101601</strain>
    </source>
</reference>
<feature type="domain" description="Probable ATP-binding protein BrxC alpha-helical" evidence="3">
    <location>
        <begin position="154"/>
        <end position="274"/>
    </location>
</feature>
<dbReference type="InterPro" id="IPR058038">
    <property type="entry name" value="BREX_BrxC_wHTH"/>
</dbReference>
<organism evidence="4 5">
    <name type="scientific">Pseudogemmobacter lacusdianii</name>
    <dbReference type="NCBI Taxonomy" id="3069608"/>
    <lineage>
        <taxon>Bacteria</taxon>
        <taxon>Pseudomonadati</taxon>
        <taxon>Pseudomonadota</taxon>
        <taxon>Alphaproteobacteria</taxon>
        <taxon>Rhodobacterales</taxon>
        <taxon>Paracoccaceae</taxon>
        <taxon>Pseudogemmobacter</taxon>
    </lineage>
</organism>
<keyword evidence="5" id="KW-1185">Reference proteome</keyword>
<comment type="caution">
    <text evidence="4">The sequence shown here is derived from an EMBL/GenBank/DDBJ whole genome shotgun (WGS) entry which is preliminary data.</text>
</comment>
<evidence type="ECO:0000313" key="4">
    <source>
        <dbReference type="EMBL" id="MDQ2068210.1"/>
    </source>
</evidence>
<evidence type="ECO:0000313" key="5">
    <source>
        <dbReference type="Proteomes" id="UP001239680"/>
    </source>
</evidence>
<gene>
    <name evidence="4" type="ORF">Q9295_17735</name>
</gene>
<accession>A0ABU0W2G1</accession>
<proteinExistence type="predicted"/>